<evidence type="ECO:0000256" key="3">
    <source>
        <dbReference type="ARBA" id="ARBA00022454"/>
    </source>
</evidence>
<dbReference type="InterPro" id="IPR008685">
    <property type="entry name" value="Centromere_Mis12"/>
</dbReference>
<accession>A0A2K3M6J4</accession>
<gene>
    <name evidence="10" type="ORF">L195_g042478</name>
</gene>
<dbReference type="GO" id="GO:0000444">
    <property type="term" value="C:MIS12/MIND type complex"/>
    <property type="evidence" value="ECO:0007669"/>
    <property type="project" value="TreeGrafter"/>
</dbReference>
<reference evidence="10 11" key="2">
    <citation type="journal article" date="2017" name="Front. Plant Sci.">
        <title>Gene Classification and Mining of Molecular Markers Useful in Red Clover (Trifolium pratense) Breeding.</title>
        <authorList>
            <person name="Istvanek J."/>
            <person name="Dluhosova J."/>
            <person name="Dluhos P."/>
            <person name="Patkova L."/>
            <person name="Nedelnik J."/>
            <person name="Repkova J."/>
        </authorList>
    </citation>
    <scope>NUCLEOTIDE SEQUENCE [LARGE SCALE GENOMIC DNA]</scope>
    <source>
        <strain evidence="11">cv. Tatra</strain>
        <tissue evidence="10">Young leaves</tissue>
    </source>
</reference>
<dbReference type="AlphaFoldDB" id="A0A2K3M6J4"/>
<dbReference type="STRING" id="57577.A0A2K3M6J4"/>
<evidence type="ECO:0000313" key="10">
    <source>
        <dbReference type="EMBL" id="PNX86400.1"/>
    </source>
</evidence>
<keyword evidence="5" id="KW-0498">Mitosis</keyword>
<evidence type="ECO:0000256" key="4">
    <source>
        <dbReference type="ARBA" id="ARBA00022618"/>
    </source>
</evidence>
<dbReference type="EMBL" id="ASHM01051082">
    <property type="protein sequence ID" value="PNX86400.1"/>
    <property type="molecule type" value="Genomic_DNA"/>
</dbReference>
<dbReference type="ExpressionAtlas" id="A0A2K3M6J4">
    <property type="expression patterns" value="baseline"/>
</dbReference>
<dbReference type="Proteomes" id="UP000236291">
    <property type="component" value="Unassembled WGS sequence"/>
</dbReference>
<dbReference type="Pfam" id="PF05859">
    <property type="entry name" value="Mis12"/>
    <property type="match status" value="1"/>
</dbReference>
<comment type="similarity">
    <text evidence="2">Belongs to the mis12 family.</text>
</comment>
<feature type="non-terminal residue" evidence="10">
    <location>
        <position position="159"/>
    </location>
</feature>
<keyword evidence="8" id="KW-0131">Cell cycle</keyword>
<evidence type="ECO:0000256" key="8">
    <source>
        <dbReference type="ARBA" id="ARBA00023306"/>
    </source>
</evidence>
<dbReference type="GO" id="GO:0051301">
    <property type="term" value="P:cell division"/>
    <property type="evidence" value="ECO:0007669"/>
    <property type="project" value="UniProtKB-KW"/>
</dbReference>
<evidence type="ECO:0000256" key="5">
    <source>
        <dbReference type="ARBA" id="ARBA00022776"/>
    </source>
</evidence>
<comment type="subcellular location">
    <subcellularLocation>
        <location evidence="1">Chromosome</location>
        <location evidence="1">Centromere</location>
        <location evidence="1">Kinetochore</location>
    </subcellularLocation>
</comment>
<keyword evidence="3" id="KW-0158">Chromosome</keyword>
<dbReference type="GO" id="GO:0000070">
    <property type="term" value="P:mitotic sister chromatid segregation"/>
    <property type="evidence" value="ECO:0007669"/>
    <property type="project" value="TreeGrafter"/>
</dbReference>
<evidence type="ECO:0000256" key="7">
    <source>
        <dbReference type="ARBA" id="ARBA00023054"/>
    </source>
</evidence>
<dbReference type="PANTHER" id="PTHR14527:SF2">
    <property type="entry name" value="PROTEIN MIS12 HOMOLOG"/>
    <property type="match status" value="1"/>
</dbReference>
<evidence type="ECO:0000256" key="2">
    <source>
        <dbReference type="ARBA" id="ARBA00008643"/>
    </source>
</evidence>
<protein>
    <submittedName>
        <fullName evidence="10">Kinetochore protein</fullName>
    </submittedName>
</protein>
<comment type="caution">
    <text evidence="10">The sequence shown here is derived from an EMBL/GenBank/DDBJ whole genome shotgun (WGS) entry which is preliminary data.</text>
</comment>
<keyword evidence="6" id="KW-0995">Kinetochore</keyword>
<sequence>MEGSMSESDAVFESLNLNPQLFINEIINTVDDCFLEAFDFFFQEASTKLNAEATQRSQRLRQGVDCIREKVQSVLDQKLAVWEKYCLYHCFSLPEGFQLPNTLNDESNGNDIVPDATSDHELDAQLESLRKKLAEVGKESEMLSQEIHALERPSSHNAR</sequence>
<evidence type="ECO:0000256" key="9">
    <source>
        <dbReference type="ARBA" id="ARBA00023328"/>
    </source>
</evidence>
<evidence type="ECO:0000256" key="6">
    <source>
        <dbReference type="ARBA" id="ARBA00022838"/>
    </source>
</evidence>
<evidence type="ECO:0000313" key="11">
    <source>
        <dbReference type="Proteomes" id="UP000236291"/>
    </source>
</evidence>
<keyword evidence="4" id="KW-0132">Cell division</keyword>
<keyword evidence="7" id="KW-0175">Coiled coil</keyword>
<dbReference type="GO" id="GO:0005634">
    <property type="term" value="C:nucleus"/>
    <property type="evidence" value="ECO:0007669"/>
    <property type="project" value="InterPro"/>
</dbReference>
<dbReference type="GO" id="GO:0051382">
    <property type="term" value="P:kinetochore assembly"/>
    <property type="evidence" value="ECO:0007669"/>
    <property type="project" value="TreeGrafter"/>
</dbReference>
<keyword evidence="9" id="KW-0137">Centromere</keyword>
<organism evidence="10 11">
    <name type="scientific">Trifolium pratense</name>
    <name type="common">Red clover</name>
    <dbReference type="NCBI Taxonomy" id="57577"/>
    <lineage>
        <taxon>Eukaryota</taxon>
        <taxon>Viridiplantae</taxon>
        <taxon>Streptophyta</taxon>
        <taxon>Embryophyta</taxon>
        <taxon>Tracheophyta</taxon>
        <taxon>Spermatophyta</taxon>
        <taxon>Magnoliopsida</taxon>
        <taxon>eudicotyledons</taxon>
        <taxon>Gunneridae</taxon>
        <taxon>Pentapetalae</taxon>
        <taxon>rosids</taxon>
        <taxon>fabids</taxon>
        <taxon>Fabales</taxon>
        <taxon>Fabaceae</taxon>
        <taxon>Papilionoideae</taxon>
        <taxon>50 kb inversion clade</taxon>
        <taxon>NPAAA clade</taxon>
        <taxon>Hologalegina</taxon>
        <taxon>IRL clade</taxon>
        <taxon>Trifolieae</taxon>
        <taxon>Trifolium</taxon>
    </lineage>
</organism>
<evidence type="ECO:0000256" key="1">
    <source>
        <dbReference type="ARBA" id="ARBA00004629"/>
    </source>
</evidence>
<reference evidence="10 11" key="1">
    <citation type="journal article" date="2014" name="Am. J. Bot.">
        <title>Genome assembly and annotation for red clover (Trifolium pratense; Fabaceae).</title>
        <authorList>
            <person name="Istvanek J."/>
            <person name="Jaros M."/>
            <person name="Krenek A."/>
            <person name="Repkova J."/>
        </authorList>
    </citation>
    <scope>NUCLEOTIDE SEQUENCE [LARGE SCALE GENOMIC DNA]</scope>
    <source>
        <strain evidence="11">cv. Tatra</strain>
        <tissue evidence="10">Young leaves</tissue>
    </source>
</reference>
<proteinExistence type="inferred from homology"/>
<dbReference type="PANTHER" id="PTHR14527">
    <property type="entry name" value="PROTEIN MIS12 HOMOLOG"/>
    <property type="match status" value="1"/>
</dbReference>
<name>A0A2K3M6J4_TRIPR</name>